<dbReference type="PROSITE" id="PS51387">
    <property type="entry name" value="FAD_PCMH"/>
    <property type="match status" value="1"/>
</dbReference>
<protein>
    <submittedName>
        <fullName evidence="5">Isoamyl alcohol oxidase</fullName>
    </submittedName>
</protein>
<gene>
    <name evidence="5" type="ORF">OOU_Y34scaffold00301g48</name>
</gene>
<comment type="similarity">
    <text evidence="1">Belongs to the oxygen-dependent FAD-linked oxidoreductase family.</text>
</comment>
<evidence type="ECO:0000259" key="4">
    <source>
        <dbReference type="PROSITE" id="PS51387"/>
    </source>
</evidence>
<dbReference type="PANTHER" id="PTHR13878">
    <property type="entry name" value="GULONOLACTONE OXIDASE"/>
    <property type="match status" value="1"/>
</dbReference>
<name>A0AA97P3N2_PYRO3</name>
<dbReference type="AlphaFoldDB" id="A0AA97P3N2"/>
<organism evidence="5">
    <name type="scientific">Pyricularia oryzae (strain Y34)</name>
    <name type="common">Rice blast fungus</name>
    <name type="synonym">Magnaporthe oryzae</name>
    <dbReference type="NCBI Taxonomy" id="1143189"/>
    <lineage>
        <taxon>Eukaryota</taxon>
        <taxon>Fungi</taxon>
        <taxon>Dikarya</taxon>
        <taxon>Ascomycota</taxon>
        <taxon>Pezizomycotina</taxon>
        <taxon>Sordariomycetes</taxon>
        <taxon>Sordariomycetidae</taxon>
        <taxon>Magnaporthales</taxon>
        <taxon>Pyriculariaceae</taxon>
        <taxon>Pyricularia</taxon>
    </lineage>
</organism>
<dbReference type="InterPro" id="IPR050432">
    <property type="entry name" value="FAD-linked_Oxidoreductases_BP"/>
</dbReference>
<reference evidence="5" key="1">
    <citation type="journal article" date="2012" name="PLoS Genet.">
        <title>Comparative analysis of the genomes of two field isolates of the rice blast fungus Magnaporthe oryzae.</title>
        <authorList>
            <person name="Xue M."/>
            <person name="Yang J."/>
            <person name="Li Z."/>
            <person name="Hu S."/>
            <person name="Yao N."/>
            <person name="Dean R.A."/>
            <person name="Zhao W."/>
            <person name="Shen M."/>
            <person name="Zhang H."/>
            <person name="Li C."/>
            <person name="Liu L."/>
            <person name="Cao L."/>
            <person name="Xu X."/>
            <person name="Xing Y."/>
            <person name="Hsiang T."/>
            <person name="Zhang Z."/>
            <person name="Xu J.R."/>
            <person name="Peng Y.L."/>
        </authorList>
    </citation>
    <scope>NUCLEOTIDE SEQUENCE</scope>
    <source>
        <strain evidence="5">Y34</strain>
    </source>
</reference>
<feature type="chain" id="PRO_5041740345" evidence="3">
    <location>
        <begin position="29"/>
        <end position="608"/>
    </location>
</feature>
<evidence type="ECO:0000256" key="3">
    <source>
        <dbReference type="SAM" id="SignalP"/>
    </source>
</evidence>
<dbReference type="SUPFAM" id="SSF56176">
    <property type="entry name" value="FAD-binding/transporter-associated domain-like"/>
    <property type="match status" value="1"/>
</dbReference>
<proteinExistence type="inferred from homology"/>
<evidence type="ECO:0000256" key="1">
    <source>
        <dbReference type="ARBA" id="ARBA00005466"/>
    </source>
</evidence>
<feature type="domain" description="FAD-binding PCMH-type" evidence="4">
    <location>
        <begin position="128"/>
        <end position="320"/>
    </location>
</feature>
<evidence type="ECO:0000313" key="5">
    <source>
        <dbReference type="EMBL" id="ELQ41127.1"/>
    </source>
</evidence>
<dbReference type="InterPro" id="IPR036318">
    <property type="entry name" value="FAD-bd_PCMH-like_sf"/>
</dbReference>
<keyword evidence="2" id="KW-0560">Oxidoreductase</keyword>
<dbReference type="InterPro" id="IPR016166">
    <property type="entry name" value="FAD-bd_PCMH"/>
</dbReference>
<dbReference type="GO" id="GO:0071949">
    <property type="term" value="F:FAD binding"/>
    <property type="evidence" value="ECO:0007669"/>
    <property type="project" value="InterPro"/>
</dbReference>
<dbReference type="EMBL" id="JH793227">
    <property type="protein sequence ID" value="ELQ41127.1"/>
    <property type="molecule type" value="Genomic_DNA"/>
</dbReference>
<dbReference type="PANTHER" id="PTHR13878:SF91">
    <property type="entry name" value="FAD BINDING DOMAIN PROTEIN (AFU_ORTHOLOGUE AFUA_6G12070)-RELATED"/>
    <property type="match status" value="1"/>
</dbReference>
<dbReference type="Pfam" id="PF08031">
    <property type="entry name" value="BBE"/>
    <property type="match status" value="1"/>
</dbReference>
<dbReference type="InterPro" id="IPR016169">
    <property type="entry name" value="FAD-bd_PCMH_sub2"/>
</dbReference>
<sequence>MFLHNSEKMLVPLILAHVVPLLAAHVSAEDHHKREAPRCKAVPGAHEWPSEEQWQAFNTSLGGQLIRPTPPGAVCHPDQPSYNAERCAAVQTGGWQGFALHVNDPVSMMGNTWTNDSCLPDPSFPCSGSGYPVYVVNASAVEHVQLGVKFAKKHNIRLVVKATGHDYVGRSVAPNSLSIWTHHLTGMQHHSAGSFKPKCCSEDGAVHSGSAITVKAASRMQQVHEFASRFDEAVVGGSGSTVGVGGYLTGGGHSLLSTEYGLAADQVLELEIVTPTGDIKVLNECNNKELFWAMRGIRVVKGGGSTFGIITSATLKTYPTPQISSLTVALFQNPALLDDQTAIWDLVAYILSEMPRLSKAGVSGYLYPVVNLTVPGFGVDGPITGFFGALTIPGGNNGSVANPWQPIDAYIQANWPGLFLSANQMGHYSSFWDWIQVHFDSNPVGDNGLAGSWLLDEQALTGSREKLKDAFQRFAVRGWATLHLVAGKGVRDGELRGGGNAVLPAWRRAYLHATCGMGFPPLNATAKAEAIKAVDQSVAALRDLAPDMGAYMNEANAYEPNFQRAFWGSNYDRLKTIKRDVDPDDVFWCHPCVGNERWKEVDGKLCRV</sequence>
<dbReference type="InterPro" id="IPR006094">
    <property type="entry name" value="Oxid_FAD_bind_N"/>
</dbReference>
<dbReference type="InterPro" id="IPR012951">
    <property type="entry name" value="BBE"/>
</dbReference>
<keyword evidence="3" id="KW-0732">Signal</keyword>
<dbReference type="GO" id="GO:0016491">
    <property type="term" value="F:oxidoreductase activity"/>
    <property type="evidence" value="ECO:0007669"/>
    <property type="project" value="UniProtKB-KW"/>
</dbReference>
<dbReference type="Gene3D" id="3.30.465.10">
    <property type="match status" value="2"/>
</dbReference>
<dbReference type="Pfam" id="PF01565">
    <property type="entry name" value="FAD_binding_4"/>
    <property type="match status" value="1"/>
</dbReference>
<evidence type="ECO:0000256" key="2">
    <source>
        <dbReference type="ARBA" id="ARBA00023002"/>
    </source>
</evidence>
<feature type="signal peptide" evidence="3">
    <location>
        <begin position="1"/>
        <end position="28"/>
    </location>
</feature>
<accession>A0AA97P3N2</accession>
<dbReference type="Proteomes" id="UP000011086">
    <property type="component" value="Unassembled WGS sequence"/>
</dbReference>